<dbReference type="Proteomes" id="UP000494222">
    <property type="component" value="Unassembled WGS sequence"/>
</dbReference>
<gene>
    <name evidence="1" type="ORF">BLA24064_01972</name>
</gene>
<sequence>MRHIVPSSHQPVKLRRDDVVAAAHRRCACGPASRLCCLCYRGQTSEMWPCLTEQLQRRRAFVGRSKSGRPIISAARPQSLCLGQCRNRRISATVGGTLPCTIALASPKNSGPATQIRRLAFRPRWHCGDRAEIFRDRLVTRDLQHPCHLGHLATPRDCAATRNDPRHECGRRVDAFDTAGPVGQDWQPRAERGTFEQQAEHDCHRQVNGIARDVQQIRNARRDGIESGLFLPRHLCLGLCLRTIDGRIAVLRDVALNRRFSDAWQ</sequence>
<name>A0A6P2JPD2_9BURK</name>
<dbReference type="AlphaFoldDB" id="A0A6P2JPD2"/>
<evidence type="ECO:0000313" key="1">
    <source>
        <dbReference type="EMBL" id="VWB44085.1"/>
    </source>
</evidence>
<dbReference type="EMBL" id="CABVPL010000010">
    <property type="protein sequence ID" value="VWB44085.1"/>
    <property type="molecule type" value="Genomic_DNA"/>
</dbReference>
<reference evidence="1 2" key="1">
    <citation type="submission" date="2019-09" db="EMBL/GenBank/DDBJ databases">
        <authorList>
            <person name="Depoorter E."/>
        </authorList>
    </citation>
    <scope>NUCLEOTIDE SEQUENCE [LARGE SCALE GENOMIC DNA]</scope>
    <source>
        <strain evidence="1">LMG 24064</strain>
    </source>
</reference>
<accession>A0A6P2JPD2</accession>
<protein>
    <submittedName>
        <fullName evidence="1">Uncharacterized protein</fullName>
    </submittedName>
</protein>
<evidence type="ECO:0000313" key="2">
    <source>
        <dbReference type="Proteomes" id="UP000494222"/>
    </source>
</evidence>
<organism evidence="1 2">
    <name type="scientific">Burkholderia latens</name>
    <dbReference type="NCBI Taxonomy" id="488446"/>
    <lineage>
        <taxon>Bacteria</taxon>
        <taxon>Pseudomonadati</taxon>
        <taxon>Pseudomonadota</taxon>
        <taxon>Betaproteobacteria</taxon>
        <taxon>Burkholderiales</taxon>
        <taxon>Burkholderiaceae</taxon>
        <taxon>Burkholderia</taxon>
        <taxon>Burkholderia cepacia complex</taxon>
    </lineage>
</organism>
<proteinExistence type="predicted"/>